<dbReference type="Proteomes" id="UP001362999">
    <property type="component" value="Unassembled WGS sequence"/>
</dbReference>
<accession>A0AAV9ZZG5</accession>
<feature type="compositionally biased region" description="Polar residues" evidence="1">
    <location>
        <begin position="18"/>
        <end position="31"/>
    </location>
</feature>
<proteinExistence type="predicted"/>
<gene>
    <name evidence="2" type="ORF">R3P38DRAFT_2654804</name>
</gene>
<name>A0AAV9ZZG5_9AGAR</name>
<feature type="compositionally biased region" description="Low complexity" evidence="1">
    <location>
        <begin position="47"/>
        <end position="59"/>
    </location>
</feature>
<evidence type="ECO:0000256" key="1">
    <source>
        <dbReference type="SAM" id="MobiDB-lite"/>
    </source>
</evidence>
<sequence length="444" mass="49233">MSTTKYEAPAATHDHDTSFSSQGKPPTTSLSRPHPLLKSSRGRVLWPDQQQPSSSSSSDTIRVSADDDSIFTPARQRTSSITSIETIRLRVKSKVAEIVKPKPPLREIVTTSRPGVRKRTHSATSPEADDADSPASRQTGPRVRQRKDSGSSYSATSGQSGLKKLKDKLSPTIPSSSPRLEIPMPQTVAALSKDVSSDKEYTRSSDLPLQSISTNTQSKRPPLRRPISGARLNKYSCYEPHASEFELAVTFPSTFKSNFEVWDQEDDLFLIGPLTLHLTLKDPSKWDGVPISHPDVFVVDLSCTSKPIVDPSYPYCSASAAQNNKYSVRYDGAKIRCPMGKELTLDPRKGISVDTLWFRTFADGGESSSNKSHNLNPIPLAVLGRRGWAMQFFIPIATRLFEKCETRAFRIEGLVSVWNENVALKEPATMSVSHLMREREMVRK</sequence>
<feature type="compositionally biased region" description="Polar residues" evidence="1">
    <location>
        <begin position="204"/>
        <end position="219"/>
    </location>
</feature>
<comment type="caution">
    <text evidence="2">The sequence shown here is derived from an EMBL/GenBank/DDBJ whole genome shotgun (WGS) entry which is preliminary data.</text>
</comment>
<evidence type="ECO:0000313" key="2">
    <source>
        <dbReference type="EMBL" id="KAK6996648.1"/>
    </source>
</evidence>
<organism evidence="2 3">
    <name type="scientific">Favolaschia claudopus</name>
    <dbReference type="NCBI Taxonomy" id="2862362"/>
    <lineage>
        <taxon>Eukaryota</taxon>
        <taxon>Fungi</taxon>
        <taxon>Dikarya</taxon>
        <taxon>Basidiomycota</taxon>
        <taxon>Agaricomycotina</taxon>
        <taxon>Agaricomycetes</taxon>
        <taxon>Agaricomycetidae</taxon>
        <taxon>Agaricales</taxon>
        <taxon>Marasmiineae</taxon>
        <taxon>Mycenaceae</taxon>
        <taxon>Favolaschia</taxon>
    </lineage>
</organism>
<dbReference type="AlphaFoldDB" id="A0AAV9ZZG5"/>
<protein>
    <submittedName>
        <fullName evidence="2">Uncharacterized protein</fullName>
    </submittedName>
</protein>
<feature type="region of interest" description="Disordered" evidence="1">
    <location>
        <begin position="1"/>
        <end position="227"/>
    </location>
</feature>
<dbReference type="EMBL" id="JAWWNJ010000096">
    <property type="protein sequence ID" value="KAK6996648.1"/>
    <property type="molecule type" value="Genomic_DNA"/>
</dbReference>
<feature type="compositionally biased region" description="Low complexity" evidence="1">
    <location>
        <begin position="150"/>
        <end position="161"/>
    </location>
</feature>
<evidence type="ECO:0000313" key="3">
    <source>
        <dbReference type="Proteomes" id="UP001362999"/>
    </source>
</evidence>
<feature type="compositionally biased region" description="Polar residues" evidence="1">
    <location>
        <begin position="75"/>
        <end position="85"/>
    </location>
</feature>
<keyword evidence="3" id="KW-1185">Reference proteome</keyword>
<reference evidence="2 3" key="1">
    <citation type="journal article" date="2024" name="J Genomics">
        <title>Draft genome sequencing and assembly of Favolaschia claudopus CIRM-BRFM 2984 isolated from oak limbs.</title>
        <authorList>
            <person name="Navarro D."/>
            <person name="Drula E."/>
            <person name="Chaduli D."/>
            <person name="Cazenave R."/>
            <person name="Ahrendt S."/>
            <person name="Wang J."/>
            <person name="Lipzen A."/>
            <person name="Daum C."/>
            <person name="Barry K."/>
            <person name="Grigoriev I.V."/>
            <person name="Favel A."/>
            <person name="Rosso M.N."/>
            <person name="Martin F."/>
        </authorList>
    </citation>
    <scope>NUCLEOTIDE SEQUENCE [LARGE SCALE GENOMIC DNA]</scope>
    <source>
        <strain evidence="2 3">CIRM-BRFM 2984</strain>
    </source>
</reference>